<dbReference type="EC" id="3.1.26.4" evidence="6 14"/>
<keyword evidence="11 14" id="KW-0255">Endonuclease</keyword>
<comment type="cofactor">
    <cofactor evidence="14 15">
        <name>Mn(2+)</name>
        <dbReference type="ChEBI" id="CHEBI:29035"/>
    </cofactor>
    <cofactor evidence="14 15">
        <name>Mg(2+)</name>
        <dbReference type="ChEBI" id="CHEBI:18420"/>
    </cofactor>
    <text evidence="14 15">Manganese or magnesium. Binds 1 divalent metal ion per monomer in the absence of substrate. May bind a second metal ion after substrate binding.</text>
</comment>
<keyword evidence="19" id="KW-1185">Reference proteome</keyword>
<evidence type="ECO:0000256" key="2">
    <source>
        <dbReference type="ARBA" id="ARBA00001946"/>
    </source>
</evidence>
<comment type="function">
    <text evidence="3 14 16">Endonuclease that specifically degrades the RNA of RNA-DNA hybrids.</text>
</comment>
<dbReference type="SUPFAM" id="SSF53098">
    <property type="entry name" value="Ribonuclease H-like"/>
    <property type="match status" value="1"/>
</dbReference>
<dbReference type="InterPro" id="IPR022898">
    <property type="entry name" value="RNase_HII"/>
</dbReference>
<comment type="similarity">
    <text evidence="5 14 16">Belongs to the RNase HII family.</text>
</comment>
<dbReference type="Gene3D" id="3.30.420.10">
    <property type="entry name" value="Ribonuclease H-like superfamily/Ribonuclease H"/>
    <property type="match status" value="1"/>
</dbReference>
<keyword evidence="8 14" id="KW-0963">Cytoplasm</keyword>
<protein>
    <recommendedName>
        <fullName evidence="7 14">Ribonuclease HII</fullName>
        <shortName evidence="14">RNase HII</shortName>
        <ecNumber evidence="6 14">3.1.26.4</ecNumber>
    </recommendedName>
</protein>
<keyword evidence="12 14" id="KW-0378">Hydrolase</keyword>
<feature type="binding site" evidence="14 15">
    <location>
        <position position="123"/>
    </location>
    <ligand>
        <name>a divalent metal cation</name>
        <dbReference type="ChEBI" id="CHEBI:60240"/>
    </ligand>
</feature>
<feature type="binding site" evidence="14 15">
    <location>
        <position position="31"/>
    </location>
    <ligand>
        <name>a divalent metal cation</name>
        <dbReference type="ChEBI" id="CHEBI:60240"/>
    </ligand>
</feature>
<evidence type="ECO:0000256" key="16">
    <source>
        <dbReference type="RuleBase" id="RU003515"/>
    </source>
</evidence>
<keyword evidence="9 14" id="KW-0540">Nuclease</keyword>
<accession>A0ABQ2QBE7</accession>
<feature type="binding site" evidence="14 15">
    <location>
        <position position="32"/>
    </location>
    <ligand>
        <name>a divalent metal cation</name>
        <dbReference type="ChEBI" id="CHEBI:60240"/>
    </ligand>
</feature>
<keyword evidence="10 14" id="KW-0479">Metal-binding</keyword>
<dbReference type="NCBIfam" id="NF000596">
    <property type="entry name" value="PRK00015.1-4"/>
    <property type="match status" value="1"/>
</dbReference>
<evidence type="ECO:0000256" key="9">
    <source>
        <dbReference type="ARBA" id="ARBA00022722"/>
    </source>
</evidence>
<dbReference type="InterPro" id="IPR036397">
    <property type="entry name" value="RNaseH_sf"/>
</dbReference>
<evidence type="ECO:0000256" key="6">
    <source>
        <dbReference type="ARBA" id="ARBA00012180"/>
    </source>
</evidence>
<gene>
    <name evidence="14 18" type="primary">rnhB</name>
    <name evidence="18" type="ORF">GCM10009409_31720</name>
</gene>
<sequence>MITLDTMPVVIKNITPEQVNLISQGVVAGVDEVGRGPLVGDVVTAAVILDPNKPIAGLNDSKKLSEKRRNALYQDIIDKALSVSVGRASPAEIDELNILHATMLAMQRAVAGLSIQPHRVLVDGNRVPDFGIASHAVIKGDGLVAAISAASIIAKVTRDAEMDMLDQQYPQYGFAKHKGYPTKAHFEALALHGVLPEHRKSFKPVAERILLQNKS</sequence>
<evidence type="ECO:0000256" key="1">
    <source>
        <dbReference type="ARBA" id="ARBA00000077"/>
    </source>
</evidence>
<evidence type="ECO:0000256" key="5">
    <source>
        <dbReference type="ARBA" id="ARBA00007383"/>
    </source>
</evidence>
<dbReference type="Proteomes" id="UP000654367">
    <property type="component" value="Unassembled WGS sequence"/>
</dbReference>
<evidence type="ECO:0000259" key="17">
    <source>
        <dbReference type="PROSITE" id="PS51975"/>
    </source>
</evidence>
<evidence type="ECO:0000256" key="12">
    <source>
        <dbReference type="ARBA" id="ARBA00022801"/>
    </source>
</evidence>
<reference evidence="19" key="1">
    <citation type="journal article" date="2019" name="Int. J. Syst. Evol. Microbiol.">
        <title>The Global Catalogue of Microorganisms (GCM) 10K type strain sequencing project: providing services to taxonomists for standard genome sequencing and annotation.</title>
        <authorList>
            <consortium name="The Broad Institute Genomics Platform"/>
            <consortium name="The Broad Institute Genome Sequencing Center for Infectious Disease"/>
            <person name="Wu L."/>
            <person name="Ma J."/>
        </authorList>
    </citation>
    <scope>NUCLEOTIDE SEQUENCE [LARGE SCALE GENOMIC DNA]</scope>
    <source>
        <strain evidence="19">JCM 32304</strain>
    </source>
</reference>
<name>A0ABQ2QBE7_9GAMM</name>
<dbReference type="InterPro" id="IPR012337">
    <property type="entry name" value="RNaseH-like_sf"/>
</dbReference>
<evidence type="ECO:0000256" key="13">
    <source>
        <dbReference type="ARBA" id="ARBA00023211"/>
    </source>
</evidence>
<evidence type="ECO:0000256" key="14">
    <source>
        <dbReference type="HAMAP-Rule" id="MF_00052"/>
    </source>
</evidence>
<comment type="cofactor">
    <cofactor evidence="2">
        <name>Mg(2+)</name>
        <dbReference type="ChEBI" id="CHEBI:18420"/>
    </cofactor>
</comment>
<dbReference type="InterPro" id="IPR024567">
    <property type="entry name" value="RNase_HII/HIII_dom"/>
</dbReference>
<evidence type="ECO:0000256" key="4">
    <source>
        <dbReference type="ARBA" id="ARBA00004496"/>
    </source>
</evidence>
<dbReference type="EMBL" id="BMQV01000040">
    <property type="protein sequence ID" value="GGP63767.1"/>
    <property type="molecule type" value="Genomic_DNA"/>
</dbReference>
<dbReference type="PROSITE" id="PS51975">
    <property type="entry name" value="RNASE_H_2"/>
    <property type="match status" value="1"/>
</dbReference>
<organism evidence="18 19">
    <name type="scientific">Shewanella saliphila</name>
    <dbReference type="NCBI Taxonomy" id="2282698"/>
    <lineage>
        <taxon>Bacteria</taxon>
        <taxon>Pseudomonadati</taxon>
        <taxon>Pseudomonadota</taxon>
        <taxon>Gammaproteobacteria</taxon>
        <taxon>Alteromonadales</taxon>
        <taxon>Shewanellaceae</taxon>
        <taxon>Shewanella</taxon>
    </lineage>
</organism>
<keyword evidence="13 14" id="KW-0464">Manganese</keyword>
<dbReference type="PANTHER" id="PTHR10954">
    <property type="entry name" value="RIBONUCLEASE H2 SUBUNIT A"/>
    <property type="match status" value="1"/>
</dbReference>
<evidence type="ECO:0000256" key="15">
    <source>
        <dbReference type="PROSITE-ProRule" id="PRU01319"/>
    </source>
</evidence>
<comment type="caution">
    <text evidence="18">The sequence shown here is derived from an EMBL/GenBank/DDBJ whole genome shotgun (WGS) entry which is preliminary data.</text>
</comment>
<dbReference type="InterPro" id="IPR001352">
    <property type="entry name" value="RNase_HII/HIII"/>
</dbReference>
<evidence type="ECO:0000256" key="3">
    <source>
        <dbReference type="ARBA" id="ARBA00004065"/>
    </source>
</evidence>
<comment type="subcellular location">
    <subcellularLocation>
        <location evidence="4 14">Cytoplasm</location>
    </subcellularLocation>
</comment>
<feature type="domain" description="RNase H type-2" evidence="17">
    <location>
        <begin position="25"/>
        <end position="214"/>
    </location>
</feature>
<evidence type="ECO:0000256" key="7">
    <source>
        <dbReference type="ARBA" id="ARBA00019179"/>
    </source>
</evidence>
<evidence type="ECO:0000256" key="11">
    <source>
        <dbReference type="ARBA" id="ARBA00022759"/>
    </source>
</evidence>
<dbReference type="HAMAP" id="MF_00052_B">
    <property type="entry name" value="RNase_HII_B"/>
    <property type="match status" value="1"/>
</dbReference>
<evidence type="ECO:0000313" key="18">
    <source>
        <dbReference type="EMBL" id="GGP63767.1"/>
    </source>
</evidence>
<dbReference type="CDD" id="cd07182">
    <property type="entry name" value="RNase_HII_bacteria_HII_like"/>
    <property type="match status" value="1"/>
</dbReference>
<evidence type="ECO:0000256" key="8">
    <source>
        <dbReference type="ARBA" id="ARBA00022490"/>
    </source>
</evidence>
<dbReference type="Pfam" id="PF01351">
    <property type="entry name" value="RNase_HII"/>
    <property type="match status" value="1"/>
</dbReference>
<evidence type="ECO:0000313" key="19">
    <source>
        <dbReference type="Proteomes" id="UP000654367"/>
    </source>
</evidence>
<proteinExistence type="inferred from homology"/>
<dbReference type="NCBIfam" id="NF000594">
    <property type="entry name" value="PRK00015.1-1"/>
    <property type="match status" value="1"/>
</dbReference>
<dbReference type="NCBIfam" id="NF000595">
    <property type="entry name" value="PRK00015.1-3"/>
    <property type="match status" value="1"/>
</dbReference>
<dbReference type="PANTHER" id="PTHR10954:SF18">
    <property type="entry name" value="RIBONUCLEASE HII"/>
    <property type="match status" value="1"/>
</dbReference>
<comment type="catalytic activity">
    <reaction evidence="1 14 15 16">
        <text>Endonucleolytic cleavage to 5'-phosphomonoester.</text>
        <dbReference type="EC" id="3.1.26.4"/>
    </reaction>
</comment>
<evidence type="ECO:0000256" key="10">
    <source>
        <dbReference type="ARBA" id="ARBA00022723"/>
    </source>
</evidence>